<name>A0A120F7G8_9ACTN</name>
<sequence length="556" mass="57660">MPWELEIHTIDIGVGEASLIIAEDPAVPGSRRSILIDGGLSAAAALTHQYVVATLPPGAGPDVLLVTHYDKDHSHGISSLLFADNLSVLCDTVGAIVGALVGGGAALTQEEAAAKAACATVGVLYGSWGANVNSIDATVNALTAANVNLLNPVQAAERGVARAEAVGAGWGGHVTLITSKAWRKDAGLAAGAAVAALLAMANPPTVAQVRAAVAAVVFPALARTVPSDGRFDTGGIYRNTRIVDIGDARTAPAPYAKAVVGELVSSTSVHLQVPGVNRQRTGFAPTLGDELFWNGVAPPVAPANAPYAVLVSGPVPHSGAIASVWQGVGVAPQIIHAGQLDNRMSIGLVVQFNDFRYFTAGDLPLESEDQLAMALMVAGQPLPNGAGGLLPALAAPPWVTAFKASHHGADTSTSDNFLNFLGPKTAIISCGREYGHPFQTMIDRLEDPNATIEFYFLTNCRYPRVGIRASPAADRGPARVPGPAYAQNVPHNWSRISGDNNDNNGALGRDRGDIVLRINQAGSTAMVGNRTYTTTYWEHYPTAMAAAGPTVVTTQW</sequence>
<dbReference type="InterPro" id="IPR052159">
    <property type="entry name" value="Competence_DNA_uptake"/>
</dbReference>
<reference evidence="3" key="1">
    <citation type="submission" date="2016-06" db="EMBL/GenBank/DDBJ databases">
        <authorList>
            <person name="Varghese N."/>
            <person name="Submissions Spin"/>
        </authorList>
    </citation>
    <scope>NUCLEOTIDE SEQUENCE [LARGE SCALE GENOMIC DNA]</scope>
    <source>
        <strain evidence="3">DSM 44983</strain>
    </source>
</reference>
<organism evidence="2 3">
    <name type="scientific">Micromonospora rifamycinica</name>
    <dbReference type="NCBI Taxonomy" id="291594"/>
    <lineage>
        <taxon>Bacteria</taxon>
        <taxon>Bacillati</taxon>
        <taxon>Actinomycetota</taxon>
        <taxon>Actinomycetes</taxon>
        <taxon>Micromonosporales</taxon>
        <taxon>Micromonosporaceae</taxon>
        <taxon>Micromonospora</taxon>
    </lineage>
</organism>
<evidence type="ECO:0000313" key="2">
    <source>
        <dbReference type="EMBL" id="SCG81608.1"/>
    </source>
</evidence>
<protein>
    <recommendedName>
        <fullName evidence="4">Metallo-beta-lactamase superfamily protein</fullName>
    </recommendedName>
</protein>
<gene>
    <name evidence="2" type="ORF">GA0070623_5995</name>
</gene>
<keyword evidence="3" id="KW-1185">Reference proteome</keyword>
<dbReference type="RefSeq" id="WP_067313792.1">
    <property type="nucleotide sequence ID" value="NZ_LRMV01000172.1"/>
</dbReference>
<evidence type="ECO:0008006" key="4">
    <source>
        <dbReference type="Google" id="ProtNLM"/>
    </source>
</evidence>
<dbReference type="OrthoDB" id="9783680at2"/>
<feature type="region of interest" description="Disordered" evidence="1">
    <location>
        <begin position="472"/>
        <end position="505"/>
    </location>
</feature>
<dbReference type="SUPFAM" id="SSF56281">
    <property type="entry name" value="Metallo-hydrolase/oxidoreductase"/>
    <property type="match status" value="2"/>
</dbReference>
<evidence type="ECO:0000313" key="3">
    <source>
        <dbReference type="Proteomes" id="UP000198226"/>
    </source>
</evidence>
<dbReference type="Proteomes" id="UP000198226">
    <property type="component" value="Chromosome I"/>
</dbReference>
<dbReference type="PANTHER" id="PTHR30619">
    <property type="entry name" value="DNA INTERNALIZATION/COMPETENCE PROTEIN COMEC/REC2"/>
    <property type="match status" value="1"/>
</dbReference>
<evidence type="ECO:0000256" key="1">
    <source>
        <dbReference type="SAM" id="MobiDB-lite"/>
    </source>
</evidence>
<dbReference type="Gene3D" id="3.60.15.10">
    <property type="entry name" value="Ribonuclease Z/Hydroxyacylglutathione hydrolase-like"/>
    <property type="match status" value="2"/>
</dbReference>
<feature type="compositionally biased region" description="Polar residues" evidence="1">
    <location>
        <begin position="489"/>
        <end position="504"/>
    </location>
</feature>
<dbReference type="AlphaFoldDB" id="A0A120F7G8"/>
<dbReference type="InterPro" id="IPR036866">
    <property type="entry name" value="RibonucZ/Hydroxyglut_hydro"/>
</dbReference>
<accession>A0A120F7G8</accession>
<dbReference type="PANTHER" id="PTHR30619:SF1">
    <property type="entry name" value="RECOMBINATION PROTEIN 2"/>
    <property type="match status" value="1"/>
</dbReference>
<dbReference type="EMBL" id="LT607752">
    <property type="protein sequence ID" value="SCG81608.1"/>
    <property type="molecule type" value="Genomic_DNA"/>
</dbReference>
<proteinExistence type="predicted"/>